<sequence>MGKYADSPLWASVTPIPLDDGADSYATSEGADAGPIVPLVAIAYSEEYVEATAYLRAVMAADEMSDRALELTADVISLNPAHYTVWLYRASIIRALKKNLHEEIAWLNKISVQYLKNYQIWQHRQLIMSDSMVFPKIPETERDFLMQMFSLDAKNYHVWIYRTWLVTHFGLWDCPRELQDVDILIDSDVRNNSAWNHRWLLKFSPRDTNIGAREARGRLAVVDEDLVDAEIDYAKKKILIAPENRSPWTYIRGVLRGAGRPMAELKMFASKFVAEEIEGGEAVKYQVKSSLAVEWLADVLAEEAKANCKLTDAVQCNAQAVKMLNLLKEKYDPIRKNYWEYRIQAITNV</sequence>
<name>A0ACB8UVE0_9EURO</name>
<dbReference type="EMBL" id="JALBCA010000058">
    <property type="protein sequence ID" value="KAI2385483.1"/>
    <property type="molecule type" value="Genomic_DNA"/>
</dbReference>
<keyword evidence="1" id="KW-0808">Transferase</keyword>
<evidence type="ECO:0000313" key="1">
    <source>
        <dbReference type="EMBL" id="KAI2385483.1"/>
    </source>
</evidence>
<organism evidence="1">
    <name type="scientific">Ophidiomyces ophidiicola</name>
    <dbReference type="NCBI Taxonomy" id="1387563"/>
    <lineage>
        <taxon>Eukaryota</taxon>
        <taxon>Fungi</taxon>
        <taxon>Dikarya</taxon>
        <taxon>Ascomycota</taxon>
        <taxon>Pezizomycotina</taxon>
        <taxon>Eurotiomycetes</taxon>
        <taxon>Eurotiomycetidae</taxon>
        <taxon>Onygenales</taxon>
        <taxon>Onygenaceae</taxon>
        <taxon>Ophidiomyces</taxon>
    </lineage>
</organism>
<accession>A0ACB8UVE0</accession>
<proteinExistence type="predicted"/>
<reference evidence="1" key="1">
    <citation type="journal article" date="2022" name="bioRxiv">
        <title>Population genetic analysis of Ophidiomyces ophidiicola, the causative agent of snake fungal disease, indicates recent introductions to the USA.</title>
        <authorList>
            <person name="Ladner J.T."/>
            <person name="Palmer J.M."/>
            <person name="Ettinger C.L."/>
            <person name="Stajich J.E."/>
            <person name="Farrell T.M."/>
            <person name="Glorioso B.M."/>
            <person name="Lawson B."/>
            <person name="Price S.J."/>
            <person name="Stengle A.G."/>
            <person name="Grear D.A."/>
            <person name="Lorch J.M."/>
        </authorList>
    </citation>
    <scope>NUCLEOTIDE SEQUENCE</scope>
    <source>
        <strain evidence="1">NWHC 24266-5</strain>
    </source>
</reference>
<protein>
    <submittedName>
        <fullName evidence="1">CAAX geranylgeranyltransferase alpha subunit</fullName>
        <ecNumber evidence="1">2.5.1.5</ecNumber>
    </submittedName>
</protein>
<comment type="caution">
    <text evidence="1">The sequence shown here is derived from an EMBL/GenBank/DDBJ whole genome shotgun (WGS) entry which is preliminary data.</text>
</comment>
<gene>
    <name evidence="1" type="primary">RAM2</name>
    <name evidence="1" type="ORF">LOY88_004101</name>
</gene>
<dbReference type="EC" id="2.5.1.5" evidence="1"/>